<keyword evidence="1" id="KW-0732">Signal</keyword>
<organism evidence="2 3">
    <name type="scientific">Corynebacterium mendelii</name>
    <dbReference type="NCBI Taxonomy" id="2765362"/>
    <lineage>
        <taxon>Bacteria</taxon>
        <taxon>Bacillati</taxon>
        <taxon>Actinomycetota</taxon>
        <taxon>Actinomycetes</taxon>
        <taxon>Mycobacteriales</taxon>
        <taxon>Corynebacteriaceae</taxon>
        <taxon>Corynebacterium</taxon>
    </lineage>
</organism>
<dbReference type="Proteomes" id="UP000664332">
    <property type="component" value="Unassembled WGS sequence"/>
</dbReference>
<dbReference type="EMBL" id="JAFLEQ010000016">
    <property type="protein sequence ID" value="MBN9644767.1"/>
    <property type="molecule type" value="Genomic_DNA"/>
</dbReference>
<protein>
    <recommendedName>
        <fullName evidence="4">Secreted protein</fullName>
    </recommendedName>
</protein>
<dbReference type="PROSITE" id="PS51257">
    <property type="entry name" value="PROKAR_LIPOPROTEIN"/>
    <property type="match status" value="1"/>
</dbReference>
<keyword evidence="3" id="KW-1185">Reference proteome</keyword>
<evidence type="ECO:0000256" key="1">
    <source>
        <dbReference type="SAM" id="SignalP"/>
    </source>
</evidence>
<evidence type="ECO:0000313" key="2">
    <source>
        <dbReference type="EMBL" id="MBN9644767.1"/>
    </source>
</evidence>
<feature type="chain" id="PRO_5036929770" description="Secreted protein" evidence="1">
    <location>
        <begin position="28"/>
        <end position="154"/>
    </location>
</feature>
<accession>A0A939IYK5</accession>
<gene>
    <name evidence="2" type="ORF">JZY06_09125</name>
</gene>
<feature type="signal peptide" evidence="1">
    <location>
        <begin position="1"/>
        <end position="27"/>
    </location>
</feature>
<evidence type="ECO:0000313" key="3">
    <source>
        <dbReference type="Proteomes" id="UP000664332"/>
    </source>
</evidence>
<proteinExistence type="predicted"/>
<name>A0A939IYK5_9CORY</name>
<dbReference type="AlphaFoldDB" id="A0A939IYK5"/>
<sequence length="154" mass="15837">MTTPSTRITAACLAAALACCVAAPAGADEYSPTTAQCRGLKEVLVDREMIRPDLSTPISTLTDNLSRQSHGDLKLAAAALGMPAARGESKDTTARRLTGVAHRCHLVTDDPQPVIDTATRGSSALPQIIHALTTPDPVAAVITTLAGISSAPGR</sequence>
<reference evidence="2" key="1">
    <citation type="submission" date="2021-03" db="EMBL/GenBank/DDBJ databases">
        <authorList>
            <person name="Sun Q."/>
        </authorList>
    </citation>
    <scope>NUCLEOTIDE SEQUENCE</scope>
    <source>
        <strain evidence="2">CCM 8862</strain>
    </source>
</reference>
<dbReference type="RefSeq" id="WP_207279242.1">
    <property type="nucleotide sequence ID" value="NZ_JAFLEQ010000016.1"/>
</dbReference>
<comment type="caution">
    <text evidence="2">The sequence shown here is derived from an EMBL/GenBank/DDBJ whole genome shotgun (WGS) entry which is preliminary data.</text>
</comment>
<evidence type="ECO:0008006" key="4">
    <source>
        <dbReference type="Google" id="ProtNLM"/>
    </source>
</evidence>